<dbReference type="Gene3D" id="2.30.30.60">
    <property type="match status" value="1"/>
</dbReference>
<dbReference type="EMBL" id="JACHOQ010000001">
    <property type="protein sequence ID" value="MBB5738699.1"/>
    <property type="molecule type" value="Genomic_DNA"/>
</dbReference>
<evidence type="ECO:0000256" key="4">
    <source>
        <dbReference type="ARBA" id="ARBA00023136"/>
    </source>
</evidence>
<comment type="caution">
    <text evidence="8">The sequence shown here is derived from an EMBL/GenBank/DDBJ whole genome shotgun (WGS) entry which is preliminary data.</text>
</comment>
<evidence type="ECO:0000259" key="7">
    <source>
        <dbReference type="Pfam" id="PF00924"/>
    </source>
</evidence>
<evidence type="ECO:0000256" key="3">
    <source>
        <dbReference type="ARBA" id="ARBA00022989"/>
    </source>
</evidence>
<feature type="transmembrane region" description="Helical" evidence="6">
    <location>
        <begin position="25"/>
        <end position="50"/>
    </location>
</feature>
<gene>
    <name evidence="8" type="ORF">GGQ93_000390</name>
</gene>
<feature type="domain" description="Mechanosensitive ion channel MscS" evidence="7">
    <location>
        <begin position="197"/>
        <end position="263"/>
    </location>
</feature>
<keyword evidence="3 6" id="KW-1133">Transmembrane helix</keyword>
<name>A0A7W9C441_9CAUL</name>
<keyword evidence="2 6" id="KW-0812">Transmembrane</keyword>
<protein>
    <submittedName>
        <fullName evidence="8">Small-conductance mechanosensitive channel</fullName>
    </submittedName>
</protein>
<evidence type="ECO:0000313" key="9">
    <source>
        <dbReference type="Proteomes" id="UP000527324"/>
    </source>
</evidence>
<feature type="transmembrane region" description="Helical" evidence="6">
    <location>
        <begin position="70"/>
        <end position="88"/>
    </location>
</feature>
<sequence length="402" mass="45180">MPPEIIALTRQVRALWRQFDWLPEWAVIGLVLLVFVGGGWLTHKVVFAVLRRMVRNKDVFWRGIVERARVKLRVLIIIIGVGIGVTVSPMHPEPSADIRAVLLFLSILTLGWMASGVLDMWSVMHLKRYNISVEDNLLARKHLTQTRILQRVAKVILFIVTVGLALMTISGFRQWGVSLLASAGVVGIIAGLALQPILTNMVAGIQIALTQPIRLDDAVIVENEWGNVEEITATYVVVKLWDWRRMVLPLSYFITKPFQNWTRENARLIGTAFFYVDYEAPIDKLREAFEGIVKNSKLWDGDVQVMQVTDITERVLQVRCLASARSAPVAFDLRCEIREKLMAFMRDECREALPRDRLEWPQGEERPPNLPPRSGEGGRAAAGWGGVSPSAPPGPERSPDPG</sequence>
<dbReference type="PANTHER" id="PTHR30566:SF25">
    <property type="entry name" value="INNER MEMBRANE PROTEIN"/>
    <property type="match status" value="1"/>
</dbReference>
<organism evidence="8 9">
    <name type="scientific">Brevundimonas aurantiaca</name>
    <dbReference type="NCBI Taxonomy" id="74316"/>
    <lineage>
        <taxon>Bacteria</taxon>
        <taxon>Pseudomonadati</taxon>
        <taxon>Pseudomonadota</taxon>
        <taxon>Alphaproteobacteria</taxon>
        <taxon>Caulobacterales</taxon>
        <taxon>Caulobacteraceae</taxon>
        <taxon>Brevundimonas</taxon>
    </lineage>
</organism>
<evidence type="ECO:0000256" key="1">
    <source>
        <dbReference type="ARBA" id="ARBA00004370"/>
    </source>
</evidence>
<dbReference type="Proteomes" id="UP000527324">
    <property type="component" value="Unassembled WGS sequence"/>
</dbReference>
<evidence type="ECO:0000256" key="2">
    <source>
        <dbReference type="ARBA" id="ARBA00022692"/>
    </source>
</evidence>
<evidence type="ECO:0000256" key="5">
    <source>
        <dbReference type="SAM" id="MobiDB-lite"/>
    </source>
</evidence>
<feature type="compositionally biased region" description="Basic and acidic residues" evidence="5">
    <location>
        <begin position="356"/>
        <end position="367"/>
    </location>
</feature>
<dbReference type="GO" id="GO:0008381">
    <property type="term" value="F:mechanosensitive monoatomic ion channel activity"/>
    <property type="evidence" value="ECO:0007669"/>
    <property type="project" value="UniProtKB-ARBA"/>
</dbReference>
<dbReference type="Gene3D" id="1.10.287.1260">
    <property type="match status" value="1"/>
</dbReference>
<feature type="region of interest" description="Disordered" evidence="5">
    <location>
        <begin position="356"/>
        <end position="402"/>
    </location>
</feature>
<dbReference type="InterPro" id="IPR010920">
    <property type="entry name" value="LSM_dom_sf"/>
</dbReference>
<proteinExistence type="predicted"/>
<reference evidence="8 9" key="1">
    <citation type="submission" date="2020-08" db="EMBL/GenBank/DDBJ databases">
        <title>Genomic Encyclopedia of Type Strains, Phase IV (KMG-IV): sequencing the most valuable type-strain genomes for metagenomic binning, comparative biology and taxonomic classification.</title>
        <authorList>
            <person name="Goeker M."/>
        </authorList>
    </citation>
    <scope>NUCLEOTIDE SEQUENCE [LARGE SCALE GENOMIC DNA]</scope>
    <source>
        <strain evidence="8 9">DSM 4731</strain>
    </source>
</reference>
<dbReference type="PANTHER" id="PTHR30566">
    <property type="entry name" value="YNAI-RELATED MECHANOSENSITIVE ION CHANNEL"/>
    <property type="match status" value="1"/>
</dbReference>
<evidence type="ECO:0000313" key="8">
    <source>
        <dbReference type="EMBL" id="MBB5738699.1"/>
    </source>
</evidence>
<dbReference type="Pfam" id="PF00924">
    <property type="entry name" value="MS_channel_2nd"/>
    <property type="match status" value="1"/>
</dbReference>
<dbReference type="SUPFAM" id="SSF50182">
    <property type="entry name" value="Sm-like ribonucleoproteins"/>
    <property type="match status" value="1"/>
</dbReference>
<feature type="transmembrane region" description="Helical" evidence="6">
    <location>
        <begin position="100"/>
        <end position="121"/>
    </location>
</feature>
<comment type="subcellular location">
    <subcellularLocation>
        <location evidence="1">Membrane</location>
    </subcellularLocation>
</comment>
<dbReference type="InterPro" id="IPR023408">
    <property type="entry name" value="MscS_beta-dom_sf"/>
</dbReference>
<feature type="compositionally biased region" description="Gly residues" evidence="5">
    <location>
        <begin position="375"/>
        <end position="386"/>
    </location>
</feature>
<dbReference type="InterPro" id="IPR006685">
    <property type="entry name" value="MscS_channel_2nd"/>
</dbReference>
<dbReference type="GO" id="GO:0016020">
    <property type="term" value="C:membrane"/>
    <property type="evidence" value="ECO:0007669"/>
    <property type="project" value="UniProtKB-SubCell"/>
</dbReference>
<evidence type="ECO:0000256" key="6">
    <source>
        <dbReference type="SAM" id="Phobius"/>
    </source>
</evidence>
<feature type="transmembrane region" description="Helical" evidence="6">
    <location>
        <begin position="148"/>
        <end position="169"/>
    </location>
</feature>
<keyword evidence="9" id="KW-1185">Reference proteome</keyword>
<dbReference type="AlphaFoldDB" id="A0A7W9C441"/>
<accession>A0A7W9C441</accession>
<dbReference type="RefSeq" id="WP_221233494.1">
    <property type="nucleotide sequence ID" value="NZ_CAJFZW010000003.1"/>
</dbReference>
<keyword evidence="4 6" id="KW-0472">Membrane</keyword>
<feature type="transmembrane region" description="Helical" evidence="6">
    <location>
        <begin position="175"/>
        <end position="194"/>
    </location>
</feature>